<proteinExistence type="predicted"/>
<dbReference type="InterPro" id="IPR016024">
    <property type="entry name" value="ARM-type_fold"/>
</dbReference>
<keyword evidence="2" id="KW-1185">Reference proteome</keyword>
<name>A0A0F3GSI4_9BACT</name>
<sequence length="218" mass="24507">MYMDFKELKDSIKLLLTDKDIDRIVELSRTNKRVTSALTAFSYEKDSELSWRAIGAVGRIIGSMPHEEGRKQVRRLLWNATDESGTVPWGVPEILGEVICTNPEPFEDIVPILIGYSHSETEDNIFLPGVIYALGRIGQEHPRYISSFAEIIIRNSLGHKETQVCANACIAVKRLGLTDVNMDKLRKRTDIATVFYQDRLMSLPIGELVALLEADTNG</sequence>
<protein>
    <recommendedName>
        <fullName evidence="3">HEAT repeat domain-containing protein</fullName>
    </recommendedName>
</protein>
<gene>
    <name evidence="1" type="ORF">MBAV_002976</name>
</gene>
<dbReference type="InterPro" id="IPR054701">
    <property type="entry name" value="DVU0298-like"/>
</dbReference>
<dbReference type="AlphaFoldDB" id="A0A0F3GSI4"/>
<evidence type="ECO:0008006" key="3">
    <source>
        <dbReference type="Google" id="ProtNLM"/>
    </source>
</evidence>
<reference evidence="1 2" key="1">
    <citation type="submission" date="2015-02" db="EMBL/GenBank/DDBJ databases">
        <title>Single-cell genomics of uncultivated deep-branching MTB reveals a conserved set of magnetosome genes.</title>
        <authorList>
            <person name="Kolinko S."/>
            <person name="Richter M."/>
            <person name="Glockner F.O."/>
            <person name="Brachmann A."/>
            <person name="Schuler D."/>
        </authorList>
    </citation>
    <scope>NUCLEOTIDE SEQUENCE [LARGE SCALE GENOMIC DNA]</scope>
    <source>
        <strain evidence="1">TM-1</strain>
    </source>
</reference>
<dbReference type="NCBIfam" id="NF045662">
    <property type="entry name" value="DVU0298_fam"/>
    <property type="match status" value="1"/>
</dbReference>
<dbReference type="Proteomes" id="UP000033423">
    <property type="component" value="Unassembled WGS sequence"/>
</dbReference>
<comment type="caution">
    <text evidence="1">The sequence shown here is derived from an EMBL/GenBank/DDBJ whole genome shotgun (WGS) entry which is preliminary data.</text>
</comment>
<evidence type="ECO:0000313" key="2">
    <source>
        <dbReference type="Proteomes" id="UP000033423"/>
    </source>
</evidence>
<dbReference type="Gene3D" id="1.25.10.10">
    <property type="entry name" value="Leucine-rich Repeat Variant"/>
    <property type="match status" value="1"/>
</dbReference>
<dbReference type="SUPFAM" id="SSF48371">
    <property type="entry name" value="ARM repeat"/>
    <property type="match status" value="1"/>
</dbReference>
<organism evidence="1 2">
    <name type="scientific">Candidatus Magnetobacterium bavaricum</name>
    <dbReference type="NCBI Taxonomy" id="29290"/>
    <lineage>
        <taxon>Bacteria</taxon>
        <taxon>Pseudomonadati</taxon>
        <taxon>Nitrospirota</taxon>
        <taxon>Thermodesulfovibrionia</taxon>
        <taxon>Thermodesulfovibrionales</taxon>
        <taxon>Candidatus Magnetobacteriaceae</taxon>
        <taxon>Candidatus Magnetobacterium</taxon>
    </lineage>
</organism>
<evidence type="ECO:0000313" key="1">
    <source>
        <dbReference type="EMBL" id="KJU84826.1"/>
    </source>
</evidence>
<accession>A0A0F3GSI4</accession>
<dbReference type="InterPro" id="IPR011989">
    <property type="entry name" value="ARM-like"/>
</dbReference>
<dbReference type="EMBL" id="LACI01001273">
    <property type="protein sequence ID" value="KJU84826.1"/>
    <property type="molecule type" value="Genomic_DNA"/>
</dbReference>